<gene>
    <name evidence="1" type="ORF">PG991_002903</name>
</gene>
<protein>
    <submittedName>
        <fullName evidence="1">Uncharacterized protein</fullName>
    </submittedName>
</protein>
<dbReference type="PANTHER" id="PTHR42085:SF4">
    <property type="entry name" value="F-BOX DOMAIN-CONTAINING PROTEIN"/>
    <property type="match status" value="1"/>
</dbReference>
<dbReference type="InterPro" id="IPR038883">
    <property type="entry name" value="AN11006-like"/>
</dbReference>
<sequence length="235" mass="26848">MDFFRFPGEVRNMVYKELLVNMETTIQILDLRPWRPELLGVSSEIGRELGLGPVILQVSKQARAEGGPFLYSLNRFDLRNRLGSPLNHPHRCATLMAQFARKIGRENAQCIRHVIIQFPFLNQKNGCTMGWTWMEEPPHIVQLLASEYGNAETVGFRLGEDGIIVGRGLDCARETNQGVSLIDAELRSIPSLKNIWASIYEECHHSDEDITKKTIRQHCSARRHGRERMECTDGF</sequence>
<organism evidence="1 2">
    <name type="scientific">Apiospora marii</name>
    <dbReference type="NCBI Taxonomy" id="335849"/>
    <lineage>
        <taxon>Eukaryota</taxon>
        <taxon>Fungi</taxon>
        <taxon>Dikarya</taxon>
        <taxon>Ascomycota</taxon>
        <taxon>Pezizomycotina</taxon>
        <taxon>Sordariomycetes</taxon>
        <taxon>Xylariomycetidae</taxon>
        <taxon>Amphisphaeriales</taxon>
        <taxon>Apiosporaceae</taxon>
        <taxon>Apiospora</taxon>
    </lineage>
</organism>
<comment type="caution">
    <text evidence="1">The sequence shown here is derived from an EMBL/GenBank/DDBJ whole genome shotgun (WGS) entry which is preliminary data.</text>
</comment>
<keyword evidence="2" id="KW-1185">Reference proteome</keyword>
<evidence type="ECO:0000313" key="2">
    <source>
        <dbReference type="Proteomes" id="UP001396898"/>
    </source>
</evidence>
<proteinExistence type="predicted"/>
<evidence type="ECO:0000313" key="1">
    <source>
        <dbReference type="EMBL" id="KAK8033505.1"/>
    </source>
</evidence>
<name>A0ABR1SGP5_9PEZI</name>
<dbReference type="PANTHER" id="PTHR42085">
    <property type="entry name" value="F-BOX DOMAIN-CONTAINING PROTEIN"/>
    <property type="match status" value="1"/>
</dbReference>
<accession>A0ABR1SGP5</accession>
<reference evidence="1 2" key="1">
    <citation type="submission" date="2023-01" db="EMBL/GenBank/DDBJ databases">
        <title>Analysis of 21 Apiospora genomes using comparative genomics revels a genus with tremendous synthesis potential of carbohydrate active enzymes and secondary metabolites.</title>
        <authorList>
            <person name="Sorensen T."/>
        </authorList>
    </citation>
    <scope>NUCLEOTIDE SEQUENCE [LARGE SCALE GENOMIC DNA]</scope>
    <source>
        <strain evidence="1 2">CBS 20057</strain>
    </source>
</reference>
<dbReference type="EMBL" id="JAQQWI010000006">
    <property type="protein sequence ID" value="KAK8033505.1"/>
    <property type="molecule type" value="Genomic_DNA"/>
</dbReference>
<dbReference type="Proteomes" id="UP001396898">
    <property type="component" value="Unassembled WGS sequence"/>
</dbReference>